<reference evidence="3 4" key="1">
    <citation type="submission" date="2014-06" db="EMBL/GenBank/DDBJ databases">
        <title>Evolutionary Origins and Diversification of the Mycorrhizal Mutualists.</title>
        <authorList>
            <consortium name="DOE Joint Genome Institute"/>
            <consortium name="Mycorrhizal Genomics Consortium"/>
            <person name="Kohler A."/>
            <person name="Kuo A."/>
            <person name="Nagy L.G."/>
            <person name="Floudas D."/>
            <person name="Copeland A."/>
            <person name="Barry K.W."/>
            <person name="Cichocki N."/>
            <person name="Veneault-Fourrey C."/>
            <person name="LaButti K."/>
            <person name="Lindquist E.A."/>
            <person name="Lipzen A."/>
            <person name="Lundell T."/>
            <person name="Morin E."/>
            <person name="Murat C."/>
            <person name="Riley R."/>
            <person name="Ohm R."/>
            <person name="Sun H."/>
            <person name="Tunlid A."/>
            <person name="Henrissat B."/>
            <person name="Grigoriev I.V."/>
            <person name="Hibbett D.S."/>
            <person name="Martin F."/>
        </authorList>
    </citation>
    <scope>NUCLEOTIDE SEQUENCE [LARGE SCALE GENOMIC DNA]</scope>
    <source>
        <strain evidence="3 4">SS14</strain>
    </source>
</reference>
<evidence type="ECO:0000313" key="4">
    <source>
        <dbReference type="Proteomes" id="UP000054279"/>
    </source>
</evidence>
<dbReference type="SUPFAM" id="SSF52540">
    <property type="entry name" value="P-loop containing nucleoside triphosphate hydrolases"/>
    <property type="match status" value="1"/>
</dbReference>
<organism evidence="3 4">
    <name type="scientific">Sphaerobolus stellatus (strain SS14)</name>
    <dbReference type="NCBI Taxonomy" id="990650"/>
    <lineage>
        <taxon>Eukaryota</taxon>
        <taxon>Fungi</taxon>
        <taxon>Dikarya</taxon>
        <taxon>Basidiomycota</taxon>
        <taxon>Agaricomycotina</taxon>
        <taxon>Agaricomycetes</taxon>
        <taxon>Phallomycetidae</taxon>
        <taxon>Geastrales</taxon>
        <taxon>Sphaerobolaceae</taxon>
        <taxon>Sphaerobolus</taxon>
    </lineage>
</organism>
<accession>A0A0C9W1J1</accession>
<protein>
    <recommendedName>
        <fullName evidence="2">NACHT domain-containing protein</fullName>
    </recommendedName>
</protein>
<feature type="domain" description="NACHT" evidence="2">
    <location>
        <begin position="142"/>
        <end position="285"/>
    </location>
</feature>
<dbReference type="AlphaFoldDB" id="A0A0C9W1J1"/>
<dbReference type="Gene3D" id="3.40.50.300">
    <property type="entry name" value="P-loop containing nucleotide triphosphate hydrolases"/>
    <property type="match status" value="1"/>
</dbReference>
<evidence type="ECO:0000259" key="2">
    <source>
        <dbReference type="PROSITE" id="PS50837"/>
    </source>
</evidence>
<dbReference type="PANTHER" id="PTHR10039">
    <property type="entry name" value="AMELOGENIN"/>
    <property type="match status" value="1"/>
</dbReference>
<gene>
    <name evidence="3" type="ORF">M422DRAFT_251164</name>
</gene>
<dbReference type="PANTHER" id="PTHR10039:SF16">
    <property type="entry name" value="GPI INOSITOL-DEACYLASE"/>
    <property type="match status" value="1"/>
</dbReference>
<dbReference type="OrthoDB" id="448455at2759"/>
<evidence type="ECO:0000313" key="3">
    <source>
        <dbReference type="EMBL" id="KIJ45390.1"/>
    </source>
</evidence>
<evidence type="ECO:0000256" key="1">
    <source>
        <dbReference type="ARBA" id="ARBA00022737"/>
    </source>
</evidence>
<dbReference type="InterPro" id="IPR007111">
    <property type="entry name" value="NACHT_NTPase"/>
</dbReference>
<keyword evidence="1" id="KW-0677">Repeat</keyword>
<keyword evidence="4" id="KW-1185">Reference proteome</keyword>
<sequence length="297" mass="32795">MDPLSITSAATGFVGTPQAIYTIASRIATADKDEKKAIEEFKGQIQYFERILSDLQSLIDEAVDAPGNMSQDYSQLETRAIQATAAAFQAESHNKDILKWLRVEGVEVNSNFDRAREKCHPGTGQWFLQSGAFDRFRGGVGECIWLHGIPGAGKTILSGSIIAAMRTHVESKPSTGLAYFFFSYTDKAKQNTFNMLSSIALQLAERISNIPSRVITLYNSNKSQPPMSVVLEVITPLARCFHQTYILLDALDEIAADEGTSLLKALNEIIVNARLSNINLLMTSQREPYLVDGFHNL</sequence>
<dbReference type="EMBL" id="KN837112">
    <property type="protein sequence ID" value="KIJ45390.1"/>
    <property type="molecule type" value="Genomic_DNA"/>
</dbReference>
<name>A0A0C9W1J1_SPHS4</name>
<dbReference type="InterPro" id="IPR056884">
    <property type="entry name" value="NPHP3-like_N"/>
</dbReference>
<dbReference type="PROSITE" id="PS50837">
    <property type="entry name" value="NACHT"/>
    <property type="match status" value="1"/>
</dbReference>
<proteinExistence type="predicted"/>
<dbReference type="Pfam" id="PF24883">
    <property type="entry name" value="NPHP3_N"/>
    <property type="match status" value="1"/>
</dbReference>
<dbReference type="Proteomes" id="UP000054279">
    <property type="component" value="Unassembled WGS sequence"/>
</dbReference>
<dbReference type="InterPro" id="IPR027417">
    <property type="entry name" value="P-loop_NTPase"/>
</dbReference>
<dbReference type="HOGENOM" id="CLU_025952_0_0_1"/>